<evidence type="ECO:0000256" key="1">
    <source>
        <dbReference type="ARBA" id="ARBA00023015"/>
    </source>
</evidence>
<dbReference type="Gene3D" id="1.10.10.10">
    <property type="entry name" value="Winged helix-like DNA-binding domain superfamily/Winged helix DNA-binding domain"/>
    <property type="match status" value="1"/>
</dbReference>
<evidence type="ECO:0000256" key="3">
    <source>
        <dbReference type="ARBA" id="ARBA00023163"/>
    </source>
</evidence>
<dbReference type="InterPro" id="IPR000524">
    <property type="entry name" value="Tscrpt_reg_HTH_GntR"/>
</dbReference>
<evidence type="ECO:0000259" key="4">
    <source>
        <dbReference type="PROSITE" id="PS50949"/>
    </source>
</evidence>
<dbReference type="SMART" id="SM00345">
    <property type="entry name" value="HTH_GNTR"/>
    <property type="match status" value="1"/>
</dbReference>
<dbReference type="PANTHER" id="PTHR43537">
    <property type="entry name" value="TRANSCRIPTIONAL REGULATOR, GNTR FAMILY"/>
    <property type="match status" value="1"/>
</dbReference>
<dbReference type="InterPro" id="IPR036388">
    <property type="entry name" value="WH-like_DNA-bd_sf"/>
</dbReference>
<dbReference type="PRINTS" id="PR00035">
    <property type="entry name" value="HTHGNTR"/>
</dbReference>
<keyword evidence="6" id="KW-1185">Reference proteome</keyword>
<evidence type="ECO:0000313" key="6">
    <source>
        <dbReference type="Proteomes" id="UP000602532"/>
    </source>
</evidence>
<dbReference type="EMBL" id="JACSPM010000001">
    <property type="protein sequence ID" value="MBD8023065.1"/>
    <property type="molecule type" value="Genomic_DNA"/>
</dbReference>
<dbReference type="Gene3D" id="1.20.120.530">
    <property type="entry name" value="GntR ligand-binding domain-like"/>
    <property type="match status" value="1"/>
</dbReference>
<dbReference type="PANTHER" id="PTHR43537:SF24">
    <property type="entry name" value="GLUCONATE OPERON TRANSCRIPTIONAL REPRESSOR"/>
    <property type="match status" value="1"/>
</dbReference>
<evidence type="ECO:0000313" key="5">
    <source>
        <dbReference type="EMBL" id="MBD8023065.1"/>
    </source>
</evidence>
<dbReference type="Proteomes" id="UP000602532">
    <property type="component" value="Unassembled WGS sequence"/>
</dbReference>
<keyword evidence="1" id="KW-0805">Transcription regulation</keyword>
<sequence length="212" mass="23349">MSVPLAPLVPRGTVLGDEVYARLGEAILDGSLAPGERLRDHDLAEWLGVSRTPVREALQRLERVGLVEVSPHRYTRVSTPNSKAQADTLEFVAYLMCNAARMAIVHASDEVLDGLVAELDAVIEASRADDHAALLRTSHVFFAALTRATGNVAILRFMREAELAIRRNIASWRPTIECPLGRSASYEEFRDALARREGDRAEAVLRELHGLS</sequence>
<keyword evidence="3" id="KW-0804">Transcription</keyword>
<feature type="domain" description="HTH gntR-type" evidence="4">
    <location>
        <begin position="13"/>
        <end position="80"/>
    </location>
</feature>
<gene>
    <name evidence="5" type="ORF">H9622_05595</name>
</gene>
<dbReference type="CDD" id="cd07377">
    <property type="entry name" value="WHTH_GntR"/>
    <property type="match status" value="1"/>
</dbReference>
<name>A0ABR8X142_9MICO</name>
<dbReference type="Pfam" id="PF07729">
    <property type="entry name" value="FCD"/>
    <property type="match status" value="1"/>
</dbReference>
<keyword evidence="2" id="KW-0238">DNA-binding</keyword>
<dbReference type="SUPFAM" id="SSF46785">
    <property type="entry name" value="Winged helix' DNA-binding domain"/>
    <property type="match status" value="1"/>
</dbReference>
<dbReference type="RefSeq" id="WP_191765016.1">
    <property type="nucleotide sequence ID" value="NZ_JACSPM010000001.1"/>
</dbReference>
<accession>A0ABR8X142</accession>
<evidence type="ECO:0000256" key="2">
    <source>
        <dbReference type="ARBA" id="ARBA00023125"/>
    </source>
</evidence>
<dbReference type="Pfam" id="PF00392">
    <property type="entry name" value="GntR"/>
    <property type="match status" value="1"/>
</dbReference>
<dbReference type="InterPro" id="IPR036390">
    <property type="entry name" value="WH_DNA-bd_sf"/>
</dbReference>
<protein>
    <submittedName>
        <fullName evidence="5">GntR family transcriptional regulator</fullName>
    </submittedName>
</protein>
<dbReference type="InterPro" id="IPR011711">
    <property type="entry name" value="GntR_C"/>
</dbReference>
<dbReference type="SUPFAM" id="SSF48008">
    <property type="entry name" value="GntR ligand-binding domain-like"/>
    <property type="match status" value="1"/>
</dbReference>
<proteinExistence type="predicted"/>
<organism evidence="5 6">
    <name type="scientific">Microbacterium gallinarum</name>
    <dbReference type="NCBI Taxonomy" id="2762209"/>
    <lineage>
        <taxon>Bacteria</taxon>
        <taxon>Bacillati</taxon>
        <taxon>Actinomycetota</taxon>
        <taxon>Actinomycetes</taxon>
        <taxon>Micrococcales</taxon>
        <taxon>Microbacteriaceae</taxon>
        <taxon>Microbacterium</taxon>
    </lineage>
</organism>
<comment type="caution">
    <text evidence="5">The sequence shown here is derived from an EMBL/GenBank/DDBJ whole genome shotgun (WGS) entry which is preliminary data.</text>
</comment>
<reference evidence="5 6" key="1">
    <citation type="submission" date="2020-08" db="EMBL/GenBank/DDBJ databases">
        <title>A Genomic Blueprint of the Chicken Gut Microbiome.</title>
        <authorList>
            <person name="Gilroy R."/>
            <person name="Ravi A."/>
            <person name="Getino M."/>
            <person name="Pursley I."/>
            <person name="Horton D.L."/>
            <person name="Alikhan N.-F."/>
            <person name="Baker D."/>
            <person name="Gharbi K."/>
            <person name="Hall N."/>
            <person name="Watson M."/>
            <person name="Adriaenssens E.M."/>
            <person name="Foster-Nyarko E."/>
            <person name="Jarju S."/>
            <person name="Secka A."/>
            <person name="Antonio M."/>
            <person name="Oren A."/>
            <person name="Chaudhuri R."/>
            <person name="La Ragione R.M."/>
            <person name="Hildebrand F."/>
            <person name="Pallen M.J."/>
        </authorList>
    </citation>
    <scope>NUCLEOTIDE SEQUENCE [LARGE SCALE GENOMIC DNA]</scope>
    <source>
        <strain evidence="5 6">Sa1CUA4</strain>
    </source>
</reference>
<dbReference type="InterPro" id="IPR008920">
    <property type="entry name" value="TF_FadR/GntR_C"/>
</dbReference>
<dbReference type="PROSITE" id="PS50949">
    <property type="entry name" value="HTH_GNTR"/>
    <property type="match status" value="1"/>
</dbReference>